<organism evidence="17 18">
    <name type="scientific">Metarhizium robertsii</name>
    <dbReference type="NCBI Taxonomy" id="568076"/>
    <lineage>
        <taxon>Eukaryota</taxon>
        <taxon>Fungi</taxon>
        <taxon>Dikarya</taxon>
        <taxon>Ascomycota</taxon>
        <taxon>Pezizomycotina</taxon>
        <taxon>Sordariomycetes</taxon>
        <taxon>Hypocreomycetidae</taxon>
        <taxon>Hypocreales</taxon>
        <taxon>Clavicipitaceae</taxon>
        <taxon>Metarhizium</taxon>
    </lineage>
</organism>
<evidence type="ECO:0000256" key="4">
    <source>
        <dbReference type="ARBA" id="ARBA00022475"/>
    </source>
</evidence>
<evidence type="ECO:0000313" key="17">
    <source>
        <dbReference type="EMBL" id="EXU98806.1"/>
    </source>
</evidence>
<evidence type="ECO:0000313" key="18">
    <source>
        <dbReference type="Proteomes" id="UP000030151"/>
    </source>
</evidence>
<keyword evidence="10 15" id="KW-0472">Membrane</keyword>
<dbReference type="eggNOG" id="ENOG502QQMU">
    <property type="taxonomic scope" value="Eukaryota"/>
</dbReference>
<name>A0A014NBT4_9HYPO</name>
<feature type="region of interest" description="Disordered" evidence="14">
    <location>
        <begin position="1"/>
        <end position="22"/>
    </location>
</feature>
<gene>
    <name evidence="17" type="ORF">X797_008043</name>
</gene>
<keyword evidence="9" id="KW-0406">Ion transport</keyword>
<evidence type="ECO:0000256" key="7">
    <source>
        <dbReference type="ARBA" id="ARBA00022989"/>
    </source>
</evidence>
<evidence type="ECO:0000256" key="12">
    <source>
        <dbReference type="ARBA" id="ARBA00031989"/>
    </source>
</evidence>
<dbReference type="Proteomes" id="UP000030151">
    <property type="component" value="Unassembled WGS sequence"/>
</dbReference>
<evidence type="ECO:0000256" key="5">
    <source>
        <dbReference type="ARBA" id="ARBA00022692"/>
    </source>
</evidence>
<protein>
    <recommendedName>
        <fullName evidence="2">Voltage-gated hydrogen channel 1</fullName>
    </recommendedName>
    <alternativeName>
        <fullName evidence="12">Hydrogen voltage-gated channel 1</fullName>
    </alternativeName>
</protein>
<evidence type="ECO:0000259" key="16">
    <source>
        <dbReference type="Pfam" id="PF00520"/>
    </source>
</evidence>
<feature type="transmembrane region" description="Helical" evidence="15">
    <location>
        <begin position="127"/>
        <end position="154"/>
    </location>
</feature>
<dbReference type="GO" id="GO:0034702">
    <property type="term" value="C:monoatomic ion channel complex"/>
    <property type="evidence" value="ECO:0007669"/>
    <property type="project" value="UniProtKB-KW"/>
</dbReference>
<dbReference type="InterPro" id="IPR031846">
    <property type="entry name" value="Hvcn1"/>
</dbReference>
<keyword evidence="8 13" id="KW-0175">Coiled coil</keyword>
<dbReference type="InterPro" id="IPR027359">
    <property type="entry name" value="Volt_channel_dom_sf"/>
</dbReference>
<feature type="coiled-coil region" evidence="13">
    <location>
        <begin position="167"/>
        <end position="194"/>
    </location>
</feature>
<evidence type="ECO:0000256" key="11">
    <source>
        <dbReference type="ARBA" id="ARBA00023303"/>
    </source>
</evidence>
<dbReference type="OrthoDB" id="427456at2759"/>
<keyword evidence="5 15" id="KW-0812">Transmembrane</keyword>
<evidence type="ECO:0000256" key="9">
    <source>
        <dbReference type="ARBA" id="ARBA00023065"/>
    </source>
</evidence>
<keyword evidence="4" id="KW-1003">Cell membrane</keyword>
<dbReference type="GO" id="GO:0005886">
    <property type="term" value="C:plasma membrane"/>
    <property type="evidence" value="ECO:0007669"/>
    <property type="project" value="UniProtKB-SubCell"/>
</dbReference>
<keyword evidence="7 15" id="KW-1133">Transmembrane helix</keyword>
<feature type="domain" description="Ion transport" evidence="16">
    <location>
        <begin position="64"/>
        <end position="162"/>
    </location>
</feature>
<dbReference type="HOGENOM" id="CLU_076372_1_2_1"/>
<reference evidence="17 18" key="1">
    <citation type="submission" date="2014-02" db="EMBL/GenBank/DDBJ databases">
        <title>The genome sequence of the entomopathogenic fungus Metarhizium robertsii ARSEF 2575.</title>
        <authorList>
            <person name="Giuliano Garisto Donzelli B."/>
            <person name="Roe B.A."/>
            <person name="Macmil S.L."/>
            <person name="Krasnoff S.B."/>
            <person name="Gibson D.M."/>
        </authorList>
    </citation>
    <scope>NUCLEOTIDE SEQUENCE [LARGE SCALE GENOMIC DNA]</scope>
    <source>
        <strain evidence="17 18">ARSEF 2575</strain>
    </source>
</reference>
<sequence>MSDNSHFDHSAPLLPPGHRPSPSITRRALRHVHHLRRKGRVLLASRKKHFLVMFIVMLDVMALLANVFIQLIACEMHQSDEEWVVQIRETLETAALVFSSLFMVELAACLFSFGLEFLASWFHVFDSAVIVVSFVIDIASQGLAESIGSLVVVLRLWRLAKISEEVVLGATERMEMLEQQIEELEHENTALRLQLGLESHEHSSHE</sequence>
<keyword evidence="3" id="KW-0813">Transport</keyword>
<dbReference type="AlphaFoldDB" id="A0A014NBT4"/>
<accession>A0A014NBT4</accession>
<keyword evidence="11" id="KW-0407">Ion channel</keyword>
<dbReference type="PANTHER" id="PTHR46480:SF1">
    <property type="entry name" value="VOLTAGE-GATED HYDROGEN CHANNEL 1"/>
    <property type="match status" value="1"/>
</dbReference>
<evidence type="ECO:0000256" key="3">
    <source>
        <dbReference type="ARBA" id="ARBA00022448"/>
    </source>
</evidence>
<feature type="transmembrane region" description="Helical" evidence="15">
    <location>
        <begin position="94"/>
        <end position="115"/>
    </location>
</feature>
<evidence type="ECO:0000256" key="10">
    <source>
        <dbReference type="ARBA" id="ARBA00023136"/>
    </source>
</evidence>
<keyword evidence="6" id="KW-0851">Voltage-gated channel</keyword>
<evidence type="ECO:0000256" key="13">
    <source>
        <dbReference type="SAM" id="Coils"/>
    </source>
</evidence>
<evidence type="ECO:0000256" key="14">
    <source>
        <dbReference type="SAM" id="MobiDB-lite"/>
    </source>
</evidence>
<dbReference type="PANTHER" id="PTHR46480">
    <property type="entry name" value="F20B24.22"/>
    <property type="match status" value="1"/>
</dbReference>
<proteinExistence type="predicted"/>
<feature type="transmembrane region" description="Helical" evidence="15">
    <location>
        <begin position="50"/>
        <end position="73"/>
    </location>
</feature>
<dbReference type="Gene3D" id="1.20.120.350">
    <property type="entry name" value="Voltage-gated potassium channels. Chain C"/>
    <property type="match status" value="1"/>
</dbReference>
<evidence type="ECO:0000256" key="15">
    <source>
        <dbReference type="SAM" id="Phobius"/>
    </source>
</evidence>
<evidence type="ECO:0000256" key="1">
    <source>
        <dbReference type="ARBA" id="ARBA00004651"/>
    </source>
</evidence>
<evidence type="ECO:0000256" key="8">
    <source>
        <dbReference type="ARBA" id="ARBA00023054"/>
    </source>
</evidence>
<dbReference type="GO" id="GO:0030171">
    <property type="term" value="F:voltage-gated proton channel activity"/>
    <property type="evidence" value="ECO:0007669"/>
    <property type="project" value="InterPro"/>
</dbReference>
<evidence type="ECO:0000256" key="2">
    <source>
        <dbReference type="ARBA" id="ARBA00015897"/>
    </source>
</evidence>
<comment type="caution">
    <text evidence="17">The sequence shown here is derived from an EMBL/GenBank/DDBJ whole genome shotgun (WGS) entry which is preliminary data.</text>
</comment>
<comment type="subcellular location">
    <subcellularLocation>
        <location evidence="1">Cell membrane</location>
        <topology evidence="1">Multi-pass membrane protein</topology>
    </subcellularLocation>
</comment>
<dbReference type="Pfam" id="PF00520">
    <property type="entry name" value="Ion_trans"/>
    <property type="match status" value="1"/>
</dbReference>
<evidence type="ECO:0000256" key="6">
    <source>
        <dbReference type="ARBA" id="ARBA00022882"/>
    </source>
</evidence>
<dbReference type="EMBL" id="JELW01000023">
    <property type="protein sequence ID" value="EXU98806.1"/>
    <property type="molecule type" value="Genomic_DNA"/>
</dbReference>
<dbReference type="InterPro" id="IPR005821">
    <property type="entry name" value="Ion_trans_dom"/>
</dbReference>